<evidence type="ECO:0000256" key="4">
    <source>
        <dbReference type="ARBA" id="ARBA00022692"/>
    </source>
</evidence>
<dbReference type="Pfam" id="PF01496">
    <property type="entry name" value="V_ATPase_I"/>
    <property type="match status" value="1"/>
</dbReference>
<comment type="function">
    <text evidence="9">Essential component of the vacuolar proton pump (V-ATPase), a multimeric enzyme that catalyzes the translocation of protons across the membranes. Required for assembly and activity of the V-ATPase.</text>
</comment>
<evidence type="ECO:0000256" key="5">
    <source>
        <dbReference type="ARBA" id="ARBA00022781"/>
    </source>
</evidence>
<dbReference type="PANTHER" id="PTHR11629">
    <property type="entry name" value="VACUOLAR PROTON ATPASES"/>
    <property type="match status" value="1"/>
</dbReference>
<feature type="transmembrane region" description="Helical" evidence="9">
    <location>
        <begin position="386"/>
        <end position="418"/>
    </location>
</feature>
<keyword evidence="3 9" id="KW-0813">Transport</keyword>
<evidence type="ECO:0000256" key="6">
    <source>
        <dbReference type="ARBA" id="ARBA00022989"/>
    </source>
</evidence>
<dbReference type="PIRSF" id="PIRSF001293">
    <property type="entry name" value="ATP6V0A1"/>
    <property type="match status" value="1"/>
</dbReference>
<dbReference type="PANTHER" id="PTHR11629:SF61">
    <property type="entry name" value="V-TYPE PROTON ATPASE SUBUNIT A"/>
    <property type="match status" value="1"/>
</dbReference>
<dbReference type="GO" id="GO:1902600">
    <property type="term" value="P:proton transmembrane transport"/>
    <property type="evidence" value="ECO:0007669"/>
    <property type="project" value="UniProtKB-KW"/>
</dbReference>
<keyword evidence="8 9" id="KW-0472">Membrane</keyword>
<accession>A0ABD1F073</accession>
<evidence type="ECO:0000313" key="12">
    <source>
        <dbReference type="Proteomes" id="UP001566132"/>
    </source>
</evidence>
<keyword evidence="4 9" id="KW-0812">Transmembrane</keyword>
<keyword evidence="12" id="KW-1185">Reference proteome</keyword>
<feature type="coiled-coil region" evidence="10">
    <location>
        <begin position="37"/>
        <end position="64"/>
    </location>
</feature>
<gene>
    <name evidence="11" type="ORF">ABEB36_005650</name>
</gene>
<comment type="caution">
    <text evidence="11">The sequence shown here is derived from an EMBL/GenBank/DDBJ whole genome shotgun (WGS) entry which is preliminary data.</text>
</comment>
<evidence type="ECO:0000256" key="3">
    <source>
        <dbReference type="ARBA" id="ARBA00022448"/>
    </source>
</evidence>
<dbReference type="GO" id="GO:0016020">
    <property type="term" value="C:membrane"/>
    <property type="evidence" value="ECO:0007669"/>
    <property type="project" value="UniProtKB-SubCell"/>
</dbReference>
<organism evidence="11 12">
    <name type="scientific">Hypothenemus hampei</name>
    <name type="common">Coffee berry borer</name>
    <dbReference type="NCBI Taxonomy" id="57062"/>
    <lineage>
        <taxon>Eukaryota</taxon>
        <taxon>Metazoa</taxon>
        <taxon>Ecdysozoa</taxon>
        <taxon>Arthropoda</taxon>
        <taxon>Hexapoda</taxon>
        <taxon>Insecta</taxon>
        <taxon>Pterygota</taxon>
        <taxon>Neoptera</taxon>
        <taxon>Endopterygota</taxon>
        <taxon>Coleoptera</taxon>
        <taxon>Polyphaga</taxon>
        <taxon>Cucujiformia</taxon>
        <taxon>Curculionidae</taxon>
        <taxon>Scolytinae</taxon>
        <taxon>Hypothenemus</taxon>
    </lineage>
</organism>
<evidence type="ECO:0000256" key="10">
    <source>
        <dbReference type="SAM" id="Coils"/>
    </source>
</evidence>
<feature type="transmembrane region" description="Helical" evidence="9">
    <location>
        <begin position="604"/>
        <end position="623"/>
    </location>
</feature>
<protein>
    <recommendedName>
        <fullName evidence="9">V-type proton ATPase subunit a</fullName>
    </recommendedName>
</protein>
<keyword evidence="7 9" id="KW-0406">Ion transport</keyword>
<comment type="subcellular location">
    <subcellularLocation>
        <location evidence="1">Membrane</location>
        <topology evidence="1">Multi-pass membrane protein</topology>
    </subcellularLocation>
</comment>
<dbReference type="InterPro" id="IPR026028">
    <property type="entry name" value="V-type_ATPase_116kDa_su_euka"/>
</dbReference>
<evidence type="ECO:0000256" key="7">
    <source>
        <dbReference type="ARBA" id="ARBA00023065"/>
    </source>
</evidence>
<evidence type="ECO:0000256" key="2">
    <source>
        <dbReference type="ARBA" id="ARBA00009904"/>
    </source>
</evidence>
<dbReference type="Proteomes" id="UP001566132">
    <property type="component" value="Unassembled WGS sequence"/>
</dbReference>
<keyword evidence="10" id="KW-0175">Coiled coil</keyword>
<feature type="coiled-coil region" evidence="10">
    <location>
        <begin position="251"/>
        <end position="285"/>
    </location>
</feature>
<name>A0ABD1F073_HYPHA</name>
<feature type="transmembrane region" description="Helical" evidence="9">
    <location>
        <begin position="568"/>
        <end position="592"/>
    </location>
</feature>
<dbReference type="AlphaFoldDB" id="A0ABD1F073"/>
<feature type="transmembrane region" description="Helical" evidence="9">
    <location>
        <begin position="536"/>
        <end position="556"/>
    </location>
</feature>
<proteinExistence type="inferred from homology"/>
<keyword evidence="5 9" id="KW-0375">Hydrogen ion transport</keyword>
<dbReference type="InterPro" id="IPR002490">
    <property type="entry name" value="V-ATPase_116kDa_su"/>
</dbReference>
<evidence type="ECO:0000313" key="11">
    <source>
        <dbReference type="EMBL" id="KAL1506254.1"/>
    </source>
</evidence>
<keyword evidence="6 9" id="KW-1133">Transmembrane helix</keyword>
<reference evidence="11 12" key="1">
    <citation type="submission" date="2024-05" db="EMBL/GenBank/DDBJ databases">
        <title>Genetic variation in Jamaican populations of the coffee berry borer (Hypothenemus hampei).</title>
        <authorList>
            <person name="Errbii M."/>
            <person name="Myrie A."/>
        </authorList>
    </citation>
    <scope>NUCLEOTIDE SEQUENCE [LARGE SCALE GENOMIC DNA]</scope>
    <source>
        <strain evidence="11">JA-Hopewell-2020-01-JO</strain>
        <tissue evidence="11">Whole body</tissue>
    </source>
</reference>
<feature type="transmembrane region" description="Helical" evidence="9">
    <location>
        <begin position="439"/>
        <end position="457"/>
    </location>
</feature>
<evidence type="ECO:0000256" key="1">
    <source>
        <dbReference type="ARBA" id="ARBA00004141"/>
    </source>
</evidence>
<evidence type="ECO:0000256" key="9">
    <source>
        <dbReference type="RuleBase" id="RU361189"/>
    </source>
</evidence>
<evidence type="ECO:0000256" key="8">
    <source>
        <dbReference type="ARBA" id="ARBA00023136"/>
    </source>
</evidence>
<sequence>MGALFRGEEMTLLQFFLQPEAAYHIIAELGERGCVQFRDLNEDMNLYQREYANEVKRINEMERQLRYIEGEIKKGDIRIQDISTLPKAPNPKEIVNFEAHLEKTERDIREISEGGLTLKKEYYDRILQKNVLMKAQMFFNQHDEAIQHDYCPEELTKSSPLGFIGGVVDKVKQQGFERILWRIGHGNIFIRCTDIEESIIDPANNSETRKAAFIAFFQGENLANKIKRVCDAYKVTMVDVPVEKPNRDAEIKRLSLQLQDIKTVLQKTEEHRQRLLEAVAKEIQNWSIMVCKMKAIYYTLNLFSHDVSRKLLIAEGWVPKGDLPHIDRALSQGSTACGSSVASFYNTMVIKQTPPTFNRTNRFTQGFQNLIEVYACSSYRELNPTLYTIITFPFLFAIMFGDLGHGLIMALFGLWMVLSEKKIIAQKEKNEIFSLFFGGRYIILLMGIFSMYTGFIYNDLFSKSMNIFGTQWRINVSDIEGTINYNTNESNEAAYVTLKPLNSYKGSSYFAGIDPVWQTAENKIIFLNNFKMKLSLIFGVVHMIFGICLSTINFRYLKKSSHIFLDFVPKILFFGFLFVYLVTMIFIKWINYTAMNDDKIDTPHGSSCAPSILIYFIGMMLFSSAELKKDCERYMFRGQEMFQHVLVIAALLCIPWMLIGVPLKEYLTRKKRHAASIPRQVNGRAGSISLLEPIPETSVLQTEEPEESMSDIMIHAGIHTIEFTLNTVSHTASYLRLWALSLAHAQLSDVLWTMVLRKALKLSMPYVGSIAIYLIFFFWSSITVSVLILMEGLSAFLHTLRLHWVEFMTKFFEGKGYGFTPFSFKNIIEESNQPQDQNV</sequence>
<comment type="similarity">
    <text evidence="2 9">Belongs to the V-ATPase 116 kDa subunit family.</text>
</comment>
<dbReference type="EMBL" id="JBDJPC010000004">
    <property type="protein sequence ID" value="KAL1506254.1"/>
    <property type="molecule type" value="Genomic_DNA"/>
</dbReference>
<feature type="transmembrane region" description="Helical" evidence="9">
    <location>
        <begin position="644"/>
        <end position="663"/>
    </location>
</feature>
<feature type="transmembrane region" description="Helical" evidence="9">
    <location>
        <begin position="767"/>
        <end position="790"/>
    </location>
</feature>